<keyword evidence="2" id="KW-0677">Repeat</keyword>
<dbReference type="GO" id="GO:0072686">
    <property type="term" value="C:mitotic spindle"/>
    <property type="evidence" value="ECO:0007669"/>
    <property type="project" value="TreeGrafter"/>
</dbReference>
<evidence type="ECO:0000256" key="1">
    <source>
        <dbReference type="ARBA" id="ARBA00022574"/>
    </source>
</evidence>
<dbReference type="InterPro" id="IPR015943">
    <property type="entry name" value="WD40/YVTN_repeat-like_dom_sf"/>
</dbReference>
<evidence type="ECO:0000259" key="6">
    <source>
        <dbReference type="Pfam" id="PF23414"/>
    </source>
</evidence>
<proteinExistence type="predicted"/>
<dbReference type="Proteomes" id="UP000250572">
    <property type="component" value="Unassembled WGS sequence"/>
</dbReference>
<keyword evidence="5" id="KW-1133">Transmembrane helix</keyword>
<dbReference type="GO" id="GO:0000226">
    <property type="term" value="P:microtubule cytoskeleton organization"/>
    <property type="evidence" value="ECO:0007669"/>
    <property type="project" value="TreeGrafter"/>
</dbReference>
<dbReference type="GO" id="GO:0008017">
    <property type="term" value="F:microtubule binding"/>
    <property type="evidence" value="ECO:0007669"/>
    <property type="project" value="TreeGrafter"/>
</dbReference>
<feature type="region of interest" description="Disordered" evidence="4">
    <location>
        <begin position="251"/>
        <end position="308"/>
    </location>
</feature>
<sequence length="308" mass="33489">MEPRTPGGPVEPQARFRCSLTLCRYGYRGRDCRANVYLLPTGEIVYFIASVAVLFSYEERTQRHYLGHTDCIKCLAIHPDKIRIATGQIAGVDKDGRVSRTGDIQNGCQLIRNRSECKDIDWATYTCVLGYHVFGVWPEGSDGTDINALVRSHNRKVIALADDFCKVHLFAYPCSRFKAPSHKYSAHSSHVTNVSFLHSDSHLISTGGKDTSVMQWRLIRKLVDVPKPAARRPNTAGDANAAGEVAATLPLAGSDPAAGENPDPSNRVATEGTPPPSDSTLSLKDSLETSDDTATPSDEGLPPLTPPS</sequence>
<evidence type="ECO:0000313" key="8">
    <source>
        <dbReference type="Proteomes" id="UP000250572"/>
    </source>
</evidence>
<keyword evidence="5" id="KW-0472">Membrane</keyword>
<dbReference type="Gene3D" id="2.130.10.10">
    <property type="entry name" value="YVTN repeat-like/Quinoprotein amine dehydrogenase"/>
    <property type="match status" value="2"/>
</dbReference>
<dbReference type="InterPro" id="IPR001680">
    <property type="entry name" value="WD40_rpt"/>
</dbReference>
<evidence type="ECO:0000313" key="7">
    <source>
        <dbReference type="EMBL" id="PWA25491.1"/>
    </source>
</evidence>
<dbReference type="Pfam" id="PF00400">
    <property type="entry name" value="WD40"/>
    <property type="match status" value="1"/>
</dbReference>
<dbReference type="EMBL" id="NHOQ01001314">
    <property type="protein sequence ID" value="PWA25491.1"/>
    <property type="molecule type" value="Genomic_DNA"/>
</dbReference>
<feature type="repeat" description="WD" evidence="3">
    <location>
        <begin position="184"/>
        <end position="218"/>
    </location>
</feature>
<dbReference type="PANTHER" id="PTHR13720:SF11">
    <property type="entry name" value="ECHINODERM MICROTUBULE-ASSOCIATED PROTEIN-LIKE 4"/>
    <property type="match status" value="1"/>
</dbReference>
<feature type="domain" description="EML-like second beta-propeller" evidence="6">
    <location>
        <begin position="108"/>
        <end position="218"/>
    </location>
</feature>
<keyword evidence="8" id="KW-1185">Reference proteome</keyword>
<dbReference type="InterPro" id="IPR036322">
    <property type="entry name" value="WD40_repeat_dom_sf"/>
</dbReference>
<dbReference type="SMART" id="SM00320">
    <property type="entry name" value="WD40"/>
    <property type="match status" value="2"/>
</dbReference>
<dbReference type="SUPFAM" id="SSF50978">
    <property type="entry name" value="WD40 repeat-like"/>
    <property type="match status" value="1"/>
</dbReference>
<evidence type="ECO:0000256" key="4">
    <source>
        <dbReference type="SAM" id="MobiDB-lite"/>
    </source>
</evidence>
<accession>A0A315VQZ4</accession>
<dbReference type="AlphaFoldDB" id="A0A315VQZ4"/>
<dbReference type="Pfam" id="PF23414">
    <property type="entry name" value="Beta-prop_EML_2"/>
    <property type="match status" value="1"/>
</dbReference>
<keyword evidence="1 3" id="KW-0853">WD repeat</keyword>
<evidence type="ECO:0000256" key="3">
    <source>
        <dbReference type="PROSITE-ProRule" id="PRU00221"/>
    </source>
</evidence>
<dbReference type="PANTHER" id="PTHR13720">
    <property type="entry name" value="WD-40 REPEAT PROTEIN"/>
    <property type="match status" value="1"/>
</dbReference>
<keyword evidence="5" id="KW-0812">Transmembrane</keyword>
<evidence type="ECO:0000256" key="2">
    <source>
        <dbReference type="ARBA" id="ARBA00022737"/>
    </source>
</evidence>
<dbReference type="Pfam" id="PF03451">
    <property type="entry name" value="HELP"/>
    <property type="match status" value="1"/>
</dbReference>
<dbReference type="PROSITE" id="PS50082">
    <property type="entry name" value="WD_REPEATS_2"/>
    <property type="match status" value="1"/>
</dbReference>
<gene>
    <name evidence="7" type="ORF">CCH79_00019873</name>
</gene>
<organism evidence="7 8">
    <name type="scientific">Gambusia affinis</name>
    <name type="common">Western mosquitofish</name>
    <name type="synonym">Heterandria affinis</name>
    <dbReference type="NCBI Taxonomy" id="33528"/>
    <lineage>
        <taxon>Eukaryota</taxon>
        <taxon>Metazoa</taxon>
        <taxon>Chordata</taxon>
        <taxon>Craniata</taxon>
        <taxon>Vertebrata</taxon>
        <taxon>Euteleostomi</taxon>
        <taxon>Actinopterygii</taxon>
        <taxon>Neopterygii</taxon>
        <taxon>Teleostei</taxon>
        <taxon>Neoteleostei</taxon>
        <taxon>Acanthomorphata</taxon>
        <taxon>Ovalentaria</taxon>
        <taxon>Atherinomorphae</taxon>
        <taxon>Cyprinodontiformes</taxon>
        <taxon>Poeciliidae</taxon>
        <taxon>Poeciliinae</taxon>
        <taxon>Gambusia</taxon>
    </lineage>
</organism>
<comment type="caution">
    <text evidence="7">The sequence shown here is derived from an EMBL/GenBank/DDBJ whole genome shotgun (WGS) entry which is preliminary data.</text>
</comment>
<dbReference type="InterPro" id="IPR050630">
    <property type="entry name" value="WD_repeat_EMAP"/>
</dbReference>
<evidence type="ECO:0000256" key="5">
    <source>
        <dbReference type="SAM" id="Phobius"/>
    </source>
</evidence>
<dbReference type="InterPro" id="IPR005108">
    <property type="entry name" value="HELP"/>
</dbReference>
<reference evidence="7 8" key="1">
    <citation type="journal article" date="2018" name="G3 (Bethesda)">
        <title>A High-Quality Reference Genome for the Invasive Mosquitofish Gambusia affinis Using a Chicago Library.</title>
        <authorList>
            <person name="Hoffberg S.L."/>
            <person name="Troendle N.J."/>
            <person name="Glenn T.C."/>
            <person name="Mahmud O."/>
            <person name="Louha S."/>
            <person name="Chalopin D."/>
            <person name="Bennetzen J.L."/>
            <person name="Mauricio R."/>
        </authorList>
    </citation>
    <scope>NUCLEOTIDE SEQUENCE [LARGE SCALE GENOMIC DNA]</scope>
    <source>
        <strain evidence="7">NE01/NJP1002.9</strain>
        <tissue evidence="7">Muscle</tissue>
    </source>
</reference>
<feature type="transmembrane region" description="Helical" evidence="5">
    <location>
        <begin position="37"/>
        <end position="57"/>
    </location>
</feature>
<name>A0A315VQZ4_GAMAF</name>
<dbReference type="InterPro" id="IPR055442">
    <property type="entry name" value="Beta-prop_EML-like_2nd"/>
</dbReference>
<protein>
    <recommendedName>
        <fullName evidence="6">EML-like second beta-propeller domain-containing protein</fullName>
    </recommendedName>
</protein>